<feature type="region of interest" description="Disordered" evidence="4">
    <location>
        <begin position="1"/>
        <end position="26"/>
    </location>
</feature>
<dbReference type="CDD" id="cd02440">
    <property type="entry name" value="AdoMet_MTases"/>
    <property type="match status" value="1"/>
</dbReference>
<evidence type="ECO:0000256" key="3">
    <source>
        <dbReference type="ARBA" id="ARBA00022679"/>
    </source>
</evidence>
<keyword evidence="2" id="KW-0489">Methyltransferase</keyword>
<evidence type="ECO:0000256" key="4">
    <source>
        <dbReference type="SAM" id="MobiDB-lite"/>
    </source>
</evidence>
<dbReference type="Pfam" id="PF08241">
    <property type="entry name" value="Methyltransf_11"/>
    <property type="match status" value="1"/>
</dbReference>
<evidence type="ECO:0000256" key="1">
    <source>
        <dbReference type="ARBA" id="ARBA00008361"/>
    </source>
</evidence>
<evidence type="ECO:0000256" key="2">
    <source>
        <dbReference type="ARBA" id="ARBA00022603"/>
    </source>
</evidence>
<dbReference type="InParanoid" id="A0A0G4ED17"/>
<dbReference type="GO" id="GO:0008757">
    <property type="term" value="F:S-adenosylmethionine-dependent methyltransferase activity"/>
    <property type="evidence" value="ECO:0007669"/>
    <property type="project" value="InterPro"/>
</dbReference>
<dbReference type="VEuPathDB" id="CryptoDB:Vbra_11280"/>
<reference evidence="6 7" key="1">
    <citation type="submission" date="2014-11" db="EMBL/GenBank/DDBJ databases">
        <authorList>
            <person name="Zhu J."/>
            <person name="Qi W."/>
            <person name="Song R."/>
        </authorList>
    </citation>
    <scope>NUCLEOTIDE SEQUENCE [LARGE SCALE GENOMIC DNA]</scope>
</reference>
<evidence type="ECO:0000313" key="7">
    <source>
        <dbReference type="Proteomes" id="UP000041254"/>
    </source>
</evidence>
<dbReference type="OrthoDB" id="411785at2759"/>
<dbReference type="PANTHER" id="PTHR12176">
    <property type="entry name" value="SAM-DEPENDENT METHYLTRANSFERASE SUPERFAMILY PROTEIN"/>
    <property type="match status" value="1"/>
</dbReference>
<evidence type="ECO:0000313" key="6">
    <source>
        <dbReference type="EMBL" id="CEL93572.1"/>
    </source>
</evidence>
<sequence length="377" mass="41946">MVACSRSGGARRNVMGTPTLSSAVSEPPSAVIDMMDRKVTGSVDEERAIMVGLDPLLNASLAVEEALGEGNYWDRRYQSLSSASGEESGNHEWLRSWEDLQGLLVRYMSSEDRILHVGCGQSDMGVCLAGEGFRRVTNMDISPAAIEMQKERHPTLEWVVGDGLRTGLPSDHFDVVIDKGTLDAIMCRGEGSVTWGWQGSQYVEEMHRILKPGGRYVAVSHGRPSRRLPVLRPSNIDLDASGLKRPFPKTLDWTLEVIPLSEEGPMGRKSGPYSNLEEFEEKMSAIRKAYEGTDTLSMEDLSQLADEVKRIHAGLALEAQELSPDDPEGAREFQKNWHEGQQVMTGIIQMLDALLPVHQMDWQVRQADHILYMLIKN</sequence>
<dbReference type="EMBL" id="CDMY01000179">
    <property type="protein sequence ID" value="CEL93572.1"/>
    <property type="molecule type" value="Genomic_DNA"/>
</dbReference>
<dbReference type="AlphaFoldDB" id="A0A0G4ED17"/>
<accession>A0A0G4ED17</accession>
<protein>
    <recommendedName>
        <fullName evidence="5">Methyltransferase type 11 domain-containing protein</fullName>
    </recommendedName>
</protein>
<keyword evidence="3" id="KW-0808">Transferase</keyword>
<keyword evidence="7" id="KW-1185">Reference proteome</keyword>
<gene>
    <name evidence="6" type="ORF">Vbra_11280</name>
</gene>
<proteinExistence type="inferred from homology"/>
<dbReference type="STRING" id="1169540.A0A0G4ED17"/>
<organism evidence="6 7">
    <name type="scientific">Vitrella brassicaformis (strain CCMP3155)</name>
    <dbReference type="NCBI Taxonomy" id="1169540"/>
    <lineage>
        <taxon>Eukaryota</taxon>
        <taxon>Sar</taxon>
        <taxon>Alveolata</taxon>
        <taxon>Colpodellida</taxon>
        <taxon>Vitrellaceae</taxon>
        <taxon>Vitrella</taxon>
    </lineage>
</organism>
<dbReference type="Gene3D" id="3.40.50.150">
    <property type="entry name" value="Vaccinia Virus protein VP39"/>
    <property type="match status" value="1"/>
</dbReference>
<dbReference type="InterPro" id="IPR051419">
    <property type="entry name" value="Lys/N-term_MeTrsfase_sf"/>
</dbReference>
<comment type="similarity">
    <text evidence="1">Belongs to the methyltransferase superfamily.</text>
</comment>
<name>A0A0G4ED17_VITBC</name>
<feature type="domain" description="Methyltransferase type 11" evidence="5">
    <location>
        <begin position="115"/>
        <end position="217"/>
    </location>
</feature>
<evidence type="ECO:0000259" key="5">
    <source>
        <dbReference type="Pfam" id="PF08241"/>
    </source>
</evidence>
<dbReference type="Proteomes" id="UP000041254">
    <property type="component" value="Unassembled WGS sequence"/>
</dbReference>
<dbReference type="GO" id="GO:0032259">
    <property type="term" value="P:methylation"/>
    <property type="evidence" value="ECO:0007669"/>
    <property type="project" value="UniProtKB-KW"/>
</dbReference>
<dbReference type="InterPro" id="IPR029063">
    <property type="entry name" value="SAM-dependent_MTases_sf"/>
</dbReference>
<dbReference type="SUPFAM" id="SSF53335">
    <property type="entry name" value="S-adenosyl-L-methionine-dependent methyltransferases"/>
    <property type="match status" value="1"/>
</dbReference>
<dbReference type="InterPro" id="IPR013216">
    <property type="entry name" value="Methyltransf_11"/>
</dbReference>
<dbReference type="PANTHER" id="PTHR12176:SF79">
    <property type="entry name" value="METHYLTRANSFERASE TYPE 11 DOMAIN-CONTAINING PROTEIN"/>
    <property type="match status" value="1"/>
</dbReference>